<dbReference type="Gramene" id="ERM95937">
    <property type="protein sequence ID" value="ERM95937"/>
    <property type="gene ID" value="AMTR_s00060p00193970"/>
</dbReference>
<reference evidence="2" key="1">
    <citation type="journal article" date="2013" name="Science">
        <title>The Amborella genome and the evolution of flowering plants.</title>
        <authorList>
            <consortium name="Amborella Genome Project"/>
        </authorList>
    </citation>
    <scope>NUCLEOTIDE SEQUENCE [LARGE SCALE GENOMIC DNA]</scope>
</reference>
<dbReference type="HOGENOM" id="CLU_2375631_0_0_1"/>
<proteinExistence type="predicted"/>
<keyword evidence="2" id="KW-1185">Reference proteome</keyword>
<sequence length="95" mass="10676">MQGNHKTQHWIPTLMAKLGKPEKDNMHMLRPNPKLTLGAGPFKAQRQQNNNHEIQNYQKKTRAVGPGSNVRSLAIDTGRTCANAANTLFTLFFPH</sequence>
<dbReference type="EMBL" id="KI397373">
    <property type="protein sequence ID" value="ERM95937.1"/>
    <property type="molecule type" value="Genomic_DNA"/>
</dbReference>
<evidence type="ECO:0000313" key="1">
    <source>
        <dbReference type="EMBL" id="ERM95937.1"/>
    </source>
</evidence>
<dbReference type="AlphaFoldDB" id="W1NJI0"/>
<accession>W1NJI0</accession>
<organism evidence="1 2">
    <name type="scientific">Amborella trichopoda</name>
    <dbReference type="NCBI Taxonomy" id="13333"/>
    <lineage>
        <taxon>Eukaryota</taxon>
        <taxon>Viridiplantae</taxon>
        <taxon>Streptophyta</taxon>
        <taxon>Embryophyta</taxon>
        <taxon>Tracheophyta</taxon>
        <taxon>Spermatophyta</taxon>
        <taxon>Magnoliopsida</taxon>
        <taxon>Amborellales</taxon>
        <taxon>Amborellaceae</taxon>
        <taxon>Amborella</taxon>
    </lineage>
</organism>
<gene>
    <name evidence="1" type="ORF">AMTR_s00060p00193970</name>
</gene>
<protein>
    <submittedName>
        <fullName evidence="1">Uncharacterized protein</fullName>
    </submittedName>
</protein>
<evidence type="ECO:0000313" key="2">
    <source>
        <dbReference type="Proteomes" id="UP000017836"/>
    </source>
</evidence>
<name>W1NJI0_AMBTC</name>
<dbReference type="Proteomes" id="UP000017836">
    <property type="component" value="Unassembled WGS sequence"/>
</dbReference>